<evidence type="ECO:0000313" key="2">
    <source>
        <dbReference type="EMBL" id="PXX89652.1"/>
    </source>
</evidence>
<sequence length="158" mass="17992">MRPSEWQSRGKTRTINGFRIFTMDEGEPGQETILLIHGFPTASWDWHKIWPALRQAHRVVAMDMLGFGFSEKPASHRYSIHQQADIVEGVVRQLGLDRFHVLAHDYGDTVAQELLARQKLELPLAWFGELPGIGHYPQVEAPDNVARSYLSFLEKVSG</sequence>
<reference evidence="3" key="1">
    <citation type="submission" date="2018-05" db="EMBL/GenBank/DDBJ databases">
        <authorList>
            <person name="Lu D."/>
        </authorList>
    </citation>
    <scope>NUCLEOTIDE SEQUENCE [LARGE SCALE GENOMIC DNA]</scope>
    <source>
        <strain evidence="3">F01</strain>
    </source>
</reference>
<dbReference type="PANTHER" id="PTHR43798:SF33">
    <property type="entry name" value="HYDROLASE, PUTATIVE (AFU_ORTHOLOGUE AFUA_2G14860)-RELATED"/>
    <property type="match status" value="1"/>
</dbReference>
<gene>
    <name evidence="2" type="ORF">DIT71_14140</name>
</gene>
<dbReference type="SUPFAM" id="SSF53474">
    <property type="entry name" value="alpha/beta-Hydrolases"/>
    <property type="match status" value="1"/>
</dbReference>
<name>A0A2V3ZVZ1_9GAMM</name>
<organism evidence="2 3">
    <name type="scientific">Marinobacter vulgaris</name>
    <dbReference type="NCBI Taxonomy" id="1928331"/>
    <lineage>
        <taxon>Bacteria</taxon>
        <taxon>Pseudomonadati</taxon>
        <taxon>Pseudomonadota</taxon>
        <taxon>Gammaproteobacteria</taxon>
        <taxon>Pseudomonadales</taxon>
        <taxon>Marinobacteraceae</taxon>
        <taxon>Marinobacter</taxon>
    </lineage>
</organism>
<dbReference type="OrthoDB" id="334507at2"/>
<evidence type="ECO:0000259" key="1">
    <source>
        <dbReference type="Pfam" id="PF00561"/>
    </source>
</evidence>
<feature type="domain" description="AB hydrolase-1" evidence="1">
    <location>
        <begin position="32"/>
        <end position="117"/>
    </location>
</feature>
<dbReference type="EMBL" id="QFWX01000006">
    <property type="protein sequence ID" value="PXX89652.1"/>
    <property type="molecule type" value="Genomic_DNA"/>
</dbReference>
<dbReference type="PANTHER" id="PTHR43798">
    <property type="entry name" value="MONOACYLGLYCEROL LIPASE"/>
    <property type="match status" value="1"/>
</dbReference>
<proteinExistence type="predicted"/>
<keyword evidence="3" id="KW-1185">Reference proteome</keyword>
<evidence type="ECO:0000313" key="3">
    <source>
        <dbReference type="Proteomes" id="UP000253987"/>
    </source>
</evidence>
<dbReference type="GO" id="GO:0016020">
    <property type="term" value="C:membrane"/>
    <property type="evidence" value="ECO:0007669"/>
    <property type="project" value="TreeGrafter"/>
</dbReference>
<dbReference type="AlphaFoldDB" id="A0A2V3ZVZ1"/>
<dbReference type="InterPro" id="IPR050266">
    <property type="entry name" value="AB_hydrolase_sf"/>
</dbReference>
<dbReference type="GO" id="GO:0047372">
    <property type="term" value="F:monoacylglycerol lipase activity"/>
    <property type="evidence" value="ECO:0007669"/>
    <property type="project" value="TreeGrafter"/>
</dbReference>
<dbReference type="Gene3D" id="3.40.50.1820">
    <property type="entry name" value="alpha/beta hydrolase"/>
    <property type="match status" value="1"/>
</dbReference>
<accession>A0A2V3ZVZ1</accession>
<dbReference type="InterPro" id="IPR000073">
    <property type="entry name" value="AB_hydrolase_1"/>
</dbReference>
<dbReference type="Proteomes" id="UP000253987">
    <property type="component" value="Unassembled WGS sequence"/>
</dbReference>
<reference evidence="2 3" key="2">
    <citation type="submission" date="2018-06" db="EMBL/GenBank/DDBJ databases">
        <title>Marinobactersediminissp. nov, a moderately halophilic bacterium isolated from marine solar saltern.</title>
        <authorList>
            <person name="Zhang Y."/>
        </authorList>
    </citation>
    <scope>NUCLEOTIDE SEQUENCE [LARGE SCALE GENOMIC DNA]</scope>
    <source>
        <strain evidence="2 3">F01</strain>
    </source>
</reference>
<comment type="caution">
    <text evidence="2">The sequence shown here is derived from an EMBL/GenBank/DDBJ whole genome shotgun (WGS) entry which is preliminary data.</text>
</comment>
<dbReference type="GO" id="GO:0046464">
    <property type="term" value="P:acylglycerol catabolic process"/>
    <property type="evidence" value="ECO:0007669"/>
    <property type="project" value="TreeGrafter"/>
</dbReference>
<protein>
    <recommendedName>
        <fullName evidence="1">AB hydrolase-1 domain-containing protein</fullName>
    </recommendedName>
</protein>
<dbReference type="InterPro" id="IPR029058">
    <property type="entry name" value="AB_hydrolase_fold"/>
</dbReference>
<dbReference type="Pfam" id="PF00561">
    <property type="entry name" value="Abhydrolase_1"/>
    <property type="match status" value="1"/>
</dbReference>